<organism evidence="10 11">
    <name type="scientific">Candidatus Onthocola gallistercoris</name>
    <dbReference type="NCBI Taxonomy" id="2840876"/>
    <lineage>
        <taxon>Bacteria</taxon>
        <taxon>Bacillati</taxon>
        <taxon>Bacillota</taxon>
        <taxon>Bacilli</taxon>
        <taxon>Candidatus Onthocola</taxon>
    </lineage>
</organism>
<feature type="transmembrane region" description="Helical" evidence="8">
    <location>
        <begin position="176"/>
        <end position="201"/>
    </location>
</feature>
<dbReference type="CDD" id="cd06261">
    <property type="entry name" value="TM_PBP2"/>
    <property type="match status" value="1"/>
</dbReference>
<reference evidence="10" key="2">
    <citation type="journal article" date="2021" name="PeerJ">
        <title>Extensive microbial diversity within the chicken gut microbiome revealed by metagenomics and culture.</title>
        <authorList>
            <person name="Gilroy R."/>
            <person name="Ravi A."/>
            <person name="Getino M."/>
            <person name="Pursley I."/>
            <person name="Horton D.L."/>
            <person name="Alikhan N.F."/>
            <person name="Baker D."/>
            <person name="Gharbi K."/>
            <person name="Hall N."/>
            <person name="Watson M."/>
            <person name="Adriaenssens E.M."/>
            <person name="Foster-Nyarko E."/>
            <person name="Jarju S."/>
            <person name="Secka A."/>
            <person name="Antonio M."/>
            <person name="Oren A."/>
            <person name="Chaudhuri R.R."/>
            <person name="La Ragione R."/>
            <person name="Hildebrand F."/>
            <person name="Pallen M.J."/>
        </authorList>
    </citation>
    <scope>NUCLEOTIDE SEQUENCE</scope>
    <source>
        <strain evidence="10">CHK187-14744</strain>
    </source>
</reference>
<dbReference type="PROSITE" id="PS50928">
    <property type="entry name" value="ABC_TM1"/>
    <property type="match status" value="1"/>
</dbReference>
<accession>A0A9D1HHW3</accession>
<feature type="transmembrane region" description="Helical" evidence="8">
    <location>
        <begin position="64"/>
        <end position="90"/>
    </location>
</feature>
<evidence type="ECO:0000256" key="5">
    <source>
        <dbReference type="ARBA" id="ARBA00022692"/>
    </source>
</evidence>
<dbReference type="Pfam" id="PF00528">
    <property type="entry name" value="BPD_transp_1"/>
    <property type="match status" value="1"/>
</dbReference>
<keyword evidence="7 8" id="KW-0472">Membrane</keyword>
<dbReference type="InterPro" id="IPR035906">
    <property type="entry name" value="MetI-like_sf"/>
</dbReference>
<dbReference type="GO" id="GO:0005886">
    <property type="term" value="C:plasma membrane"/>
    <property type="evidence" value="ECO:0007669"/>
    <property type="project" value="UniProtKB-SubCell"/>
</dbReference>
<name>A0A9D1HHW3_9FIRM</name>
<dbReference type="Gene3D" id="1.10.3720.10">
    <property type="entry name" value="MetI-like"/>
    <property type="match status" value="1"/>
</dbReference>
<feature type="transmembrane region" description="Helical" evidence="8">
    <location>
        <begin position="102"/>
        <end position="121"/>
    </location>
</feature>
<evidence type="ECO:0000256" key="8">
    <source>
        <dbReference type="RuleBase" id="RU363032"/>
    </source>
</evidence>
<dbReference type="InterPro" id="IPR000515">
    <property type="entry name" value="MetI-like"/>
</dbReference>
<dbReference type="EMBL" id="DVLT01000066">
    <property type="protein sequence ID" value="HIU03631.1"/>
    <property type="molecule type" value="Genomic_DNA"/>
</dbReference>
<dbReference type="PANTHER" id="PTHR43357:SF4">
    <property type="entry name" value="INNER MEMBRANE ABC TRANSPORTER PERMEASE PROTEIN YDCV"/>
    <property type="match status" value="1"/>
</dbReference>
<comment type="subcellular location">
    <subcellularLocation>
        <location evidence="1">Cell inner membrane</location>
        <topology evidence="1">Multi-pass membrane protein</topology>
    </subcellularLocation>
    <subcellularLocation>
        <location evidence="8">Cell membrane</location>
        <topology evidence="8">Multi-pass membrane protein</topology>
    </subcellularLocation>
</comment>
<keyword evidence="3" id="KW-1003">Cell membrane</keyword>
<dbReference type="Proteomes" id="UP000824164">
    <property type="component" value="Unassembled WGS sequence"/>
</dbReference>
<evidence type="ECO:0000313" key="10">
    <source>
        <dbReference type="EMBL" id="HIU03631.1"/>
    </source>
</evidence>
<gene>
    <name evidence="10" type="ORF">IAB63_10305</name>
</gene>
<evidence type="ECO:0000259" key="9">
    <source>
        <dbReference type="PROSITE" id="PS50928"/>
    </source>
</evidence>
<evidence type="ECO:0000256" key="4">
    <source>
        <dbReference type="ARBA" id="ARBA00022519"/>
    </source>
</evidence>
<proteinExistence type="inferred from homology"/>
<protein>
    <submittedName>
        <fullName evidence="10">ABC transporter permease subunit</fullName>
    </submittedName>
</protein>
<evidence type="ECO:0000256" key="7">
    <source>
        <dbReference type="ARBA" id="ARBA00023136"/>
    </source>
</evidence>
<keyword evidence="5 8" id="KW-0812">Transmembrane</keyword>
<feature type="transmembrane region" description="Helical" evidence="8">
    <location>
        <begin position="127"/>
        <end position="147"/>
    </location>
</feature>
<dbReference type="GO" id="GO:0055085">
    <property type="term" value="P:transmembrane transport"/>
    <property type="evidence" value="ECO:0007669"/>
    <property type="project" value="InterPro"/>
</dbReference>
<evidence type="ECO:0000256" key="2">
    <source>
        <dbReference type="ARBA" id="ARBA00022448"/>
    </source>
</evidence>
<comment type="caution">
    <text evidence="10">The sequence shown here is derived from an EMBL/GenBank/DDBJ whole genome shotgun (WGS) entry which is preliminary data.</text>
</comment>
<comment type="similarity">
    <text evidence="8">Belongs to the binding-protein-dependent transport system permease family.</text>
</comment>
<feature type="transmembrane region" description="Helical" evidence="8">
    <location>
        <begin position="7"/>
        <end position="32"/>
    </location>
</feature>
<feature type="transmembrane region" description="Helical" evidence="8">
    <location>
        <begin position="233"/>
        <end position="254"/>
    </location>
</feature>
<evidence type="ECO:0000256" key="6">
    <source>
        <dbReference type="ARBA" id="ARBA00022989"/>
    </source>
</evidence>
<evidence type="ECO:0000256" key="1">
    <source>
        <dbReference type="ARBA" id="ARBA00004429"/>
    </source>
</evidence>
<dbReference type="SUPFAM" id="SSF161098">
    <property type="entry name" value="MetI-like"/>
    <property type="match status" value="1"/>
</dbReference>
<dbReference type="AlphaFoldDB" id="A0A9D1HHW3"/>
<reference evidence="10" key="1">
    <citation type="submission" date="2020-10" db="EMBL/GenBank/DDBJ databases">
        <authorList>
            <person name="Gilroy R."/>
        </authorList>
    </citation>
    <scope>NUCLEOTIDE SEQUENCE</scope>
    <source>
        <strain evidence="10">CHK187-14744</strain>
    </source>
</reference>
<keyword evidence="2 8" id="KW-0813">Transport</keyword>
<keyword evidence="6 8" id="KW-1133">Transmembrane helix</keyword>
<evidence type="ECO:0000313" key="11">
    <source>
        <dbReference type="Proteomes" id="UP000824164"/>
    </source>
</evidence>
<sequence length="269" mass="30017">MKKKNVGGVLAIAVILVYLLLPLVVSIIYSLFSNWTEVIPKGFTVDNYVELFTNPNFLASLGRTLVLCIFPIICTIVIVLLALFVTTIFFPKLEKYVQIICMIPYTIQGVILSVSILSVYINNPTFLSERLVMLFGAYCVIILPYIYQGIRNGMRAVNMPMLLEAAEMLGASRIYAFFRVIVPNILSAIIVSSLLAVGIIFGDYVLVRNLAGSSFPNVQIFLYQTMKSDSMKASAVFVVIMAMTFLIAAIVLFLKSRDGHERSKRKVKE</sequence>
<dbReference type="PANTHER" id="PTHR43357">
    <property type="entry name" value="INNER MEMBRANE ABC TRANSPORTER PERMEASE PROTEIN YDCV"/>
    <property type="match status" value="1"/>
</dbReference>
<evidence type="ECO:0000256" key="3">
    <source>
        <dbReference type="ARBA" id="ARBA00022475"/>
    </source>
</evidence>
<keyword evidence="4" id="KW-0997">Cell inner membrane</keyword>
<feature type="domain" description="ABC transmembrane type-1" evidence="9">
    <location>
        <begin position="61"/>
        <end position="251"/>
    </location>
</feature>